<dbReference type="AlphaFoldDB" id="A0A6J8CSR3"/>
<evidence type="ECO:0000313" key="1">
    <source>
        <dbReference type="EMBL" id="CAC5397902.1"/>
    </source>
</evidence>
<dbReference type="OrthoDB" id="6113252at2759"/>
<evidence type="ECO:0000313" key="2">
    <source>
        <dbReference type="Proteomes" id="UP000507470"/>
    </source>
</evidence>
<protein>
    <submittedName>
        <fullName evidence="1">MAGT1</fullName>
    </submittedName>
</protein>
<sequence length="163" mass="19028">MPPLKCYPCVVKRTKPAERRNLNGEKNKEIRKYLVNKLFIRPQEVIEGVTCNKCRLFCGKEIQKKQTTKRKAESRQRSRSRFYSVVRSSSKMLIVVHPKYSALLPSTTASHAQCVVCKRHGPKLVTVPNSARYDLFYKDLLFYHKVQDVALDISQMKFFQLFV</sequence>
<reference evidence="1 2" key="1">
    <citation type="submission" date="2020-06" db="EMBL/GenBank/DDBJ databases">
        <authorList>
            <person name="Li R."/>
            <person name="Bekaert M."/>
        </authorList>
    </citation>
    <scope>NUCLEOTIDE SEQUENCE [LARGE SCALE GENOMIC DNA]</scope>
    <source>
        <strain evidence="2">wild</strain>
    </source>
</reference>
<gene>
    <name evidence="1" type="ORF">MCOR_32307</name>
</gene>
<keyword evidence="2" id="KW-1185">Reference proteome</keyword>
<dbReference type="EMBL" id="CACVKT020005775">
    <property type="protein sequence ID" value="CAC5397902.1"/>
    <property type="molecule type" value="Genomic_DNA"/>
</dbReference>
<proteinExistence type="predicted"/>
<accession>A0A6J8CSR3</accession>
<organism evidence="1 2">
    <name type="scientific">Mytilus coruscus</name>
    <name type="common">Sea mussel</name>
    <dbReference type="NCBI Taxonomy" id="42192"/>
    <lineage>
        <taxon>Eukaryota</taxon>
        <taxon>Metazoa</taxon>
        <taxon>Spiralia</taxon>
        <taxon>Lophotrochozoa</taxon>
        <taxon>Mollusca</taxon>
        <taxon>Bivalvia</taxon>
        <taxon>Autobranchia</taxon>
        <taxon>Pteriomorphia</taxon>
        <taxon>Mytilida</taxon>
        <taxon>Mytiloidea</taxon>
        <taxon>Mytilidae</taxon>
        <taxon>Mytilinae</taxon>
        <taxon>Mytilus</taxon>
    </lineage>
</organism>
<dbReference type="Proteomes" id="UP000507470">
    <property type="component" value="Unassembled WGS sequence"/>
</dbReference>
<name>A0A6J8CSR3_MYTCO</name>